<dbReference type="Proteomes" id="UP000248987">
    <property type="component" value="Unassembled WGS sequence"/>
</dbReference>
<protein>
    <submittedName>
        <fullName evidence="3">Uncharacterized protein</fullName>
    </submittedName>
</protein>
<evidence type="ECO:0000313" key="4">
    <source>
        <dbReference type="Proteomes" id="UP000248987"/>
    </source>
</evidence>
<reference evidence="3 4" key="1">
    <citation type="submission" date="2018-06" db="EMBL/GenBank/DDBJ databases">
        <title>Genomic Encyclopedia of Archaeal and Bacterial Type Strains, Phase II (KMG-II): from individual species to whole genera.</title>
        <authorList>
            <person name="Goeker M."/>
        </authorList>
    </citation>
    <scope>NUCLEOTIDE SEQUENCE [LARGE SCALE GENOMIC DNA]</scope>
    <source>
        <strain evidence="3 4">DSM 12408</strain>
    </source>
</reference>
<accession>A0A327RWG8</accession>
<evidence type="ECO:0000313" key="3">
    <source>
        <dbReference type="EMBL" id="RAJ19823.1"/>
    </source>
</evidence>
<feature type="signal peptide" evidence="2">
    <location>
        <begin position="1"/>
        <end position="26"/>
    </location>
</feature>
<keyword evidence="2" id="KW-0732">Signal</keyword>
<gene>
    <name evidence="3" type="ORF">LX77_03343</name>
</gene>
<feature type="region of interest" description="Disordered" evidence="1">
    <location>
        <begin position="1381"/>
        <end position="1411"/>
    </location>
</feature>
<evidence type="ECO:0000256" key="2">
    <source>
        <dbReference type="SAM" id="SignalP"/>
    </source>
</evidence>
<keyword evidence="4" id="KW-1185">Reference proteome</keyword>
<organism evidence="3 4">
    <name type="scientific">Gelidibacter algens</name>
    <dbReference type="NCBI Taxonomy" id="49280"/>
    <lineage>
        <taxon>Bacteria</taxon>
        <taxon>Pseudomonadati</taxon>
        <taxon>Bacteroidota</taxon>
        <taxon>Flavobacteriia</taxon>
        <taxon>Flavobacteriales</taxon>
        <taxon>Flavobacteriaceae</taxon>
        <taxon>Gelidibacter</taxon>
    </lineage>
</organism>
<proteinExistence type="predicted"/>
<sequence>MIKKTTVFCVLSVYTLLLTASSTINYKDALEKGSSFSSIVKTNSPKFFYHTSNKKALTYEEGTNELNKGYKAHNPSLNSSYISAVPYLQNNSSGFSWEILETTYPVSDSVVKNRDLAASSFKAIEASDSWIDKFTNEDIQELPIGIKHTNKGGNNDNVEYAIGITNATFNKDYTELTVFARVRLPQTDNNGTLIELFFGANNVKLSHQGGIVGDANLVLLGDVHIPFNAGKWMLSLKGGFDYKTGNVQNRTYVTINCDGVKELGVNGIVEFSRELIIPIESNGEVNESKTLVNEIIETESGSQTIQVPYRVKGEFYVVASSWNDLLVDIDLQPFVLAKKRNNKDYYGNFQFFVNHAVLDFSDIRNDPAAVFPVYYHENGLLLPNERSWRGVYVNTVEVKMPTEFKTSETISKGSNERVAFGAHHLIIDNYGVSGTFYGDNVFTLEQGRTNDNKAWMYSLDHIEVTLAANNLIGARIDGRILLPVSENKKTTNSSPERIGLRYSGLILPDEYLLHVSTDSIIDFNLWKGKGQLFPNSSIELAVREGEFKPKATLHGRLAITANQIKSLEDEDEEIEITEIDENGNPKKQFIDFKGIEFQNLVLQTESPIFKVGYMGYEDEATLGGFPVSISRIGITSNETNANLYFDLAINLMGENNGFAAKTSLAIIGKFEEENYRQKFKLDGIELDAIAINADLGGFQIWGSLLLMNNDPVYGNGFQATLGAEFKKIGKLEVNAIFGKSDFRYWMVDGLVDFPPGTGSGINLSGFAGGASYKMRRQDFGSAINGGAFTYAPDKNSGLGVKAMVLLNAVDDAVLKGGAGFEILFNTKGGLNQLSLYGQGAIMNVKVPGMGKISDLYEKIKNETDKAQNFLGKTKSEEEQSWAGRNLLDKSKNEFPKVDPELMTISGMLGITMDFQNDELHGELDVSVSVPGGFVHGGGKAVIHIAPEKWYFYIGTPEHRMNLKIGVGPLKVETGGYFMIGSVLPDSPPPPIEVADILGVDANELNYMRDQNALKSGRGFAFGTDFKVDTGDLRFLIFYANFKAGAGFDIMLRDYGDVQCSNTGDQVGINGWYANGQAYAYLQGELGIQVKLFFIKKKIPIIKGGAAVLLQAKAPNPIWMRGYVGGNFNVLGGLVKGKFRFKITIGEECEFENASPLGGLKMIADLTPSNGSDTIDVFTIPQATFNMKVGQALIIPEDDGDKTYRIDLDKFVLLHNGKEIPGKLEWSASNDRVNLVSSDILSPNEKLTVRVEVSFKEKVNGVFQPIMVDGKPAKETEERTFTTGGAPDYIPLHNITYAYPVVDQKYFMEDESNTGYIQLKRGQDYLFDDKAWESFIRYSKMNDTSSEPIDFKYNTTENRLTYAIPNVSQQSSYTMLIASKPKGASTSTHANSSKNKKEKNNDGGGSYARGIEKEEVNIKQNKADHISKNGEIERLAYKFGSSKYKTLKQKINSISTQNYNWGVIYSDVIYLTNTITDHEPFDSAELLGSGYTNNVPLISVEATLDDAYFISDMNPPLYSKYPLGGKYQFDNRDGQTLGTPPKYALPIVSEYLTNLEYGVNEQMLRTTFPFHYNLGLVYKEDWVDMHSQIVNDQIDGLLPRGSAILNFLDADYVFMRYGFYKTTLSYNLPGDINGTSTTYKFKNPNKFR</sequence>
<feature type="chain" id="PRO_5016416824" evidence="2">
    <location>
        <begin position="27"/>
        <end position="1647"/>
    </location>
</feature>
<dbReference type="RefSeq" id="WP_111625983.1">
    <property type="nucleotide sequence ID" value="NZ_QLLQ01000018.1"/>
</dbReference>
<name>A0A327RWG8_9FLAO</name>
<evidence type="ECO:0000256" key="1">
    <source>
        <dbReference type="SAM" id="MobiDB-lite"/>
    </source>
</evidence>
<comment type="caution">
    <text evidence="3">The sequence shown here is derived from an EMBL/GenBank/DDBJ whole genome shotgun (WGS) entry which is preliminary data.</text>
</comment>
<dbReference type="EMBL" id="QLLQ01000018">
    <property type="protein sequence ID" value="RAJ19823.1"/>
    <property type="molecule type" value="Genomic_DNA"/>
</dbReference>